<evidence type="ECO:0000256" key="3">
    <source>
        <dbReference type="ARBA" id="ARBA00022840"/>
    </source>
</evidence>
<dbReference type="Gene3D" id="1.10.240.10">
    <property type="entry name" value="Tyrosyl-Transfer RNA Synthetase"/>
    <property type="match status" value="1"/>
</dbReference>
<sequence length="194" mass="21827">QQVFLVPLLIGTDGKQKMSKSLKNHIGIAEPPQEVYGKVMSIPDHLILDYFELVTDVPEEEIAEFKQQLKTDSVNPMNLKKRLAYEIVRQFHGKRAADEAQEHFTHVFQKRDTPEEAPEYAFAASYIGNGLFQLDIAPTLLREGLVKGIGELKRLLAQNAIEVDGSKVTSTTVNARQGSIIKIGKRRFVRIAIE</sequence>
<comment type="caution">
    <text evidence="6">The sequence shown here is derived from an EMBL/GenBank/DDBJ whole genome shotgun (WGS) entry which is preliminary data.</text>
</comment>
<protein>
    <submittedName>
        <fullName evidence="6">Uncharacterized protein</fullName>
    </submittedName>
</protein>
<dbReference type="GO" id="GO:0006418">
    <property type="term" value="P:tRNA aminoacylation for protein translation"/>
    <property type="evidence" value="ECO:0007669"/>
    <property type="project" value="InterPro"/>
</dbReference>
<dbReference type="GO" id="GO:0005524">
    <property type="term" value="F:ATP binding"/>
    <property type="evidence" value="ECO:0007669"/>
    <property type="project" value="UniProtKB-KW"/>
</dbReference>
<dbReference type="InterPro" id="IPR002305">
    <property type="entry name" value="aa-tRNA-synth_Ic"/>
</dbReference>
<keyword evidence="1" id="KW-0436">Ligase</keyword>
<dbReference type="PROSITE" id="PS50889">
    <property type="entry name" value="S4"/>
    <property type="match status" value="1"/>
</dbReference>
<keyword evidence="2" id="KW-0547">Nucleotide-binding</keyword>
<dbReference type="FunFam" id="1.10.240.10:FF:000006">
    <property type="entry name" value="Tyrosine--tRNA ligase"/>
    <property type="match status" value="1"/>
</dbReference>
<keyword evidence="5" id="KW-0030">Aminoacyl-tRNA synthetase</keyword>
<dbReference type="SUPFAM" id="SSF55174">
    <property type="entry name" value="Alpha-L RNA-binding motif"/>
    <property type="match status" value="1"/>
</dbReference>
<gene>
    <name evidence="6" type="ORF">S06H3_30989</name>
</gene>
<dbReference type="PANTHER" id="PTHR11766:SF1">
    <property type="entry name" value="TYROSINE--TRNA LIGASE"/>
    <property type="match status" value="1"/>
</dbReference>
<reference evidence="6" key="1">
    <citation type="journal article" date="2014" name="Front. Microbiol.">
        <title>High frequency of phylogenetically diverse reductive dehalogenase-homologous genes in deep subseafloor sedimentary metagenomes.</title>
        <authorList>
            <person name="Kawai M."/>
            <person name="Futagami T."/>
            <person name="Toyoda A."/>
            <person name="Takaki Y."/>
            <person name="Nishi S."/>
            <person name="Hori S."/>
            <person name="Arai W."/>
            <person name="Tsubouchi T."/>
            <person name="Morono Y."/>
            <person name="Uchiyama I."/>
            <person name="Ito T."/>
            <person name="Fujiyama A."/>
            <person name="Inagaki F."/>
            <person name="Takami H."/>
        </authorList>
    </citation>
    <scope>NUCLEOTIDE SEQUENCE</scope>
    <source>
        <strain evidence="6">Expedition CK06-06</strain>
    </source>
</reference>
<name>X1MLR7_9ZZZZ</name>
<keyword evidence="4" id="KW-0648">Protein biosynthesis</keyword>
<dbReference type="PANTHER" id="PTHR11766">
    <property type="entry name" value="TYROSYL-TRNA SYNTHETASE"/>
    <property type="match status" value="1"/>
</dbReference>
<dbReference type="Gene3D" id="3.10.290.10">
    <property type="entry name" value="RNA-binding S4 domain"/>
    <property type="match status" value="1"/>
</dbReference>
<dbReference type="InterPro" id="IPR024088">
    <property type="entry name" value="Tyr-tRNA-ligase_bac-type"/>
</dbReference>
<feature type="non-terminal residue" evidence="6">
    <location>
        <position position="1"/>
    </location>
</feature>
<evidence type="ECO:0000256" key="1">
    <source>
        <dbReference type="ARBA" id="ARBA00022598"/>
    </source>
</evidence>
<accession>X1MLR7</accession>
<dbReference type="InterPro" id="IPR036986">
    <property type="entry name" value="S4_RNA-bd_sf"/>
</dbReference>
<evidence type="ECO:0000256" key="4">
    <source>
        <dbReference type="ARBA" id="ARBA00022917"/>
    </source>
</evidence>
<dbReference type="AlphaFoldDB" id="X1MLR7"/>
<evidence type="ECO:0000256" key="5">
    <source>
        <dbReference type="ARBA" id="ARBA00023146"/>
    </source>
</evidence>
<dbReference type="EMBL" id="BARV01018304">
    <property type="protein sequence ID" value="GAI18976.1"/>
    <property type="molecule type" value="Genomic_DNA"/>
</dbReference>
<dbReference type="GO" id="GO:0004831">
    <property type="term" value="F:tyrosine-tRNA ligase activity"/>
    <property type="evidence" value="ECO:0007669"/>
    <property type="project" value="InterPro"/>
</dbReference>
<dbReference type="GO" id="GO:0003723">
    <property type="term" value="F:RNA binding"/>
    <property type="evidence" value="ECO:0007669"/>
    <property type="project" value="InterPro"/>
</dbReference>
<proteinExistence type="predicted"/>
<evidence type="ECO:0000256" key="2">
    <source>
        <dbReference type="ARBA" id="ARBA00022741"/>
    </source>
</evidence>
<dbReference type="SUPFAM" id="SSF52374">
    <property type="entry name" value="Nucleotidylyl transferase"/>
    <property type="match status" value="1"/>
</dbReference>
<dbReference type="GO" id="GO:0005829">
    <property type="term" value="C:cytosol"/>
    <property type="evidence" value="ECO:0007669"/>
    <property type="project" value="TreeGrafter"/>
</dbReference>
<dbReference type="Pfam" id="PF00579">
    <property type="entry name" value="tRNA-synt_1b"/>
    <property type="match status" value="1"/>
</dbReference>
<evidence type="ECO:0000313" key="6">
    <source>
        <dbReference type="EMBL" id="GAI18976.1"/>
    </source>
</evidence>
<keyword evidence="3" id="KW-0067">ATP-binding</keyword>
<organism evidence="6">
    <name type="scientific">marine sediment metagenome</name>
    <dbReference type="NCBI Taxonomy" id="412755"/>
    <lineage>
        <taxon>unclassified sequences</taxon>
        <taxon>metagenomes</taxon>
        <taxon>ecological metagenomes</taxon>
    </lineage>
</organism>